<comment type="cofactor">
    <cofactor evidence="1">
        <name>Mg(2+)</name>
        <dbReference type="ChEBI" id="CHEBI:18420"/>
    </cofactor>
</comment>
<organism evidence="5 6">
    <name type="scientific">Parablautia muri</name>
    <dbReference type="NCBI Taxonomy" id="2320879"/>
    <lineage>
        <taxon>Bacteria</taxon>
        <taxon>Bacillati</taxon>
        <taxon>Bacillota</taxon>
        <taxon>Clostridia</taxon>
        <taxon>Lachnospirales</taxon>
        <taxon>Lachnospiraceae</taxon>
        <taxon>Parablautia</taxon>
    </lineage>
</organism>
<keyword evidence="2 3" id="KW-0378">Hydrolase</keyword>
<evidence type="ECO:0000256" key="2">
    <source>
        <dbReference type="ARBA" id="ARBA00022801"/>
    </source>
</evidence>
<dbReference type="PROSITE" id="PS00893">
    <property type="entry name" value="NUDIX_BOX"/>
    <property type="match status" value="1"/>
</dbReference>
<dbReference type="InterPro" id="IPR000086">
    <property type="entry name" value="NUDIX_hydrolase_dom"/>
</dbReference>
<reference evidence="5" key="1">
    <citation type="submission" date="2018-09" db="EMBL/GenBank/DDBJ databases">
        <title>Murine metabolic-syndrome-specific gut microbial biobank.</title>
        <authorList>
            <person name="Liu C."/>
        </authorList>
    </citation>
    <scope>NUCLEOTIDE SEQUENCE</scope>
    <source>
        <strain evidence="5">D42-62</strain>
    </source>
</reference>
<dbReference type="PROSITE" id="PS51462">
    <property type="entry name" value="NUDIX"/>
    <property type="match status" value="1"/>
</dbReference>
<protein>
    <submittedName>
        <fullName evidence="5">NUDIX domain-containing protein</fullName>
    </submittedName>
</protein>
<dbReference type="RefSeq" id="WP_160559056.1">
    <property type="nucleotide sequence ID" value="NZ_QZDT01000005.1"/>
</dbReference>
<comment type="caution">
    <text evidence="5">The sequence shown here is derived from an EMBL/GenBank/DDBJ whole genome shotgun (WGS) entry which is preliminary data.</text>
</comment>
<comment type="similarity">
    <text evidence="3">Belongs to the Nudix hydrolase family.</text>
</comment>
<dbReference type="GO" id="GO:0016787">
    <property type="term" value="F:hydrolase activity"/>
    <property type="evidence" value="ECO:0007669"/>
    <property type="project" value="UniProtKB-KW"/>
</dbReference>
<proteinExistence type="inferred from homology"/>
<dbReference type="PRINTS" id="PR00502">
    <property type="entry name" value="NUDIXFAMILY"/>
</dbReference>
<evidence type="ECO:0000256" key="3">
    <source>
        <dbReference type="RuleBase" id="RU003476"/>
    </source>
</evidence>
<evidence type="ECO:0000313" key="6">
    <source>
        <dbReference type="Proteomes" id="UP001154420"/>
    </source>
</evidence>
<dbReference type="OrthoDB" id="9008185at2"/>
<dbReference type="Gene3D" id="3.90.79.10">
    <property type="entry name" value="Nucleoside Triphosphate Pyrophosphohydrolase"/>
    <property type="match status" value="1"/>
</dbReference>
<dbReference type="Pfam" id="PF00293">
    <property type="entry name" value="NUDIX"/>
    <property type="match status" value="1"/>
</dbReference>
<evidence type="ECO:0000259" key="4">
    <source>
        <dbReference type="PROSITE" id="PS51462"/>
    </source>
</evidence>
<evidence type="ECO:0000313" key="5">
    <source>
        <dbReference type="EMBL" id="NBJ91981.1"/>
    </source>
</evidence>
<dbReference type="AlphaFoldDB" id="A0A9X5BDI1"/>
<dbReference type="EMBL" id="QZDT01000005">
    <property type="protein sequence ID" value="NBJ91981.1"/>
    <property type="molecule type" value="Genomic_DNA"/>
</dbReference>
<name>A0A9X5BDI1_9FIRM</name>
<dbReference type="Proteomes" id="UP001154420">
    <property type="component" value="Unassembled WGS sequence"/>
</dbReference>
<dbReference type="PANTHER" id="PTHR43046:SF14">
    <property type="entry name" value="MUTT_NUDIX FAMILY PROTEIN"/>
    <property type="match status" value="1"/>
</dbReference>
<sequence>MDITYVSEQDKFNYRVCAIITANNKILAMHDERSPYFYLPGGRVQMGETAEHAVVREVKEELNITPKIIRPLWLNQGFFTEDVDKLHYHEICIYYLMDVSETGLLERGERFTLHEGHHIHDFEWLAFERLQEEYFYPIFLKTSIFDFPEHFTIRTEYQ</sequence>
<dbReference type="CDD" id="cd04688">
    <property type="entry name" value="NUDIX_Hydrolase"/>
    <property type="match status" value="1"/>
</dbReference>
<dbReference type="InterPro" id="IPR020084">
    <property type="entry name" value="NUDIX_hydrolase_CS"/>
</dbReference>
<dbReference type="PANTHER" id="PTHR43046">
    <property type="entry name" value="GDP-MANNOSE MANNOSYL HYDROLASE"/>
    <property type="match status" value="1"/>
</dbReference>
<feature type="domain" description="Nudix hydrolase" evidence="4">
    <location>
        <begin position="10"/>
        <end position="147"/>
    </location>
</feature>
<evidence type="ECO:0000256" key="1">
    <source>
        <dbReference type="ARBA" id="ARBA00001946"/>
    </source>
</evidence>
<dbReference type="InterPro" id="IPR020476">
    <property type="entry name" value="Nudix_hydrolase"/>
</dbReference>
<accession>A0A9X5BDI1</accession>
<dbReference type="SUPFAM" id="SSF55811">
    <property type="entry name" value="Nudix"/>
    <property type="match status" value="1"/>
</dbReference>
<dbReference type="InterPro" id="IPR015797">
    <property type="entry name" value="NUDIX_hydrolase-like_dom_sf"/>
</dbReference>
<gene>
    <name evidence="5" type="ORF">D5281_05090</name>
</gene>
<keyword evidence="6" id="KW-1185">Reference proteome</keyword>